<reference evidence="2" key="1">
    <citation type="submission" date="2019-03" db="EMBL/GenBank/DDBJ databases">
        <title>Lake Tanganyika Metagenome-Assembled Genomes (MAGs).</title>
        <authorList>
            <person name="Tran P."/>
        </authorList>
    </citation>
    <scope>NUCLEOTIDE SEQUENCE</scope>
    <source>
        <strain evidence="2">M_DeepCast_50m_m2_156</strain>
    </source>
</reference>
<dbReference type="EMBL" id="VGJJ01000025">
    <property type="protein sequence ID" value="MBM3282346.1"/>
    <property type="molecule type" value="Genomic_DNA"/>
</dbReference>
<name>A0A8T4C724_9ARCH</name>
<protein>
    <submittedName>
        <fullName evidence="2">Uncharacterized protein</fullName>
    </submittedName>
</protein>
<organism evidence="2 3">
    <name type="scientific">Candidatus Iainarchaeum sp</name>
    <dbReference type="NCBI Taxonomy" id="3101447"/>
    <lineage>
        <taxon>Archaea</taxon>
        <taxon>Candidatus Iainarchaeota</taxon>
        <taxon>Candidatus Iainarchaeia</taxon>
        <taxon>Candidatus Iainarchaeales</taxon>
        <taxon>Candidatus Iainarchaeaceae</taxon>
        <taxon>Candidatus Iainarchaeum</taxon>
    </lineage>
</organism>
<evidence type="ECO:0000313" key="3">
    <source>
        <dbReference type="Proteomes" id="UP000774699"/>
    </source>
</evidence>
<feature type="compositionally biased region" description="Basic residues" evidence="1">
    <location>
        <begin position="1"/>
        <end position="13"/>
    </location>
</feature>
<evidence type="ECO:0000313" key="2">
    <source>
        <dbReference type="EMBL" id="MBM3282346.1"/>
    </source>
</evidence>
<dbReference type="AlphaFoldDB" id="A0A8T4C724"/>
<dbReference type="Proteomes" id="UP000774699">
    <property type="component" value="Unassembled WGS sequence"/>
</dbReference>
<gene>
    <name evidence="2" type="ORF">FJY86_03335</name>
</gene>
<feature type="compositionally biased region" description="Basic and acidic residues" evidence="1">
    <location>
        <begin position="14"/>
        <end position="23"/>
    </location>
</feature>
<accession>A0A8T4C724</accession>
<feature type="region of interest" description="Disordered" evidence="1">
    <location>
        <begin position="1"/>
        <end position="23"/>
    </location>
</feature>
<proteinExistence type="predicted"/>
<evidence type="ECO:0000256" key="1">
    <source>
        <dbReference type="SAM" id="MobiDB-lite"/>
    </source>
</evidence>
<sequence>MPRGYRGPRRRKGSREYRPPRAPEKRWEPIISAHVLALSDVIESVPVSQREIVKTSLSSILSTIGCNDFVKKNRSKAATAFTRAVFKLFPNHPQLAEEYLHLLKQYFGA</sequence>
<comment type="caution">
    <text evidence="2">The sequence shown here is derived from an EMBL/GenBank/DDBJ whole genome shotgun (WGS) entry which is preliminary data.</text>
</comment>